<gene>
    <name evidence="15" type="ORF">C2869_10180</name>
</gene>
<keyword evidence="10 11" id="KW-0998">Cell outer membrane</keyword>
<evidence type="ECO:0000256" key="12">
    <source>
        <dbReference type="RuleBase" id="RU003357"/>
    </source>
</evidence>
<dbReference type="InterPro" id="IPR036942">
    <property type="entry name" value="Beta-barrel_TonB_sf"/>
</dbReference>
<evidence type="ECO:0000256" key="3">
    <source>
        <dbReference type="ARBA" id="ARBA00022448"/>
    </source>
</evidence>
<evidence type="ECO:0000256" key="6">
    <source>
        <dbReference type="ARBA" id="ARBA00022729"/>
    </source>
</evidence>
<feature type="domain" description="TonB-dependent receptor-like beta-barrel" evidence="13">
    <location>
        <begin position="323"/>
        <end position="713"/>
    </location>
</feature>
<evidence type="ECO:0000256" key="1">
    <source>
        <dbReference type="ARBA" id="ARBA00004571"/>
    </source>
</evidence>
<dbReference type="SUPFAM" id="SSF56935">
    <property type="entry name" value="Porins"/>
    <property type="match status" value="1"/>
</dbReference>
<evidence type="ECO:0000256" key="10">
    <source>
        <dbReference type="ARBA" id="ARBA00023237"/>
    </source>
</evidence>
<evidence type="ECO:0000313" key="16">
    <source>
        <dbReference type="Proteomes" id="UP000244441"/>
    </source>
</evidence>
<dbReference type="InterPro" id="IPR039426">
    <property type="entry name" value="TonB-dep_rcpt-like"/>
</dbReference>
<evidence type="ECO:0008006" key="17">
    <source>
        <dbReference type="Google" id="ProtNLM"/>
    </source>
</evidence>
<keyword evidence="9" id="KW-0675">Receptor</keyword>
<dbReference type="EMBL" id="CP026604">
    <property type="protein sequence ID" value="AWB66770.1"/>
    <property type="molecule type" value="Genomic_DNA"/>
</dbReference>
<evidence type="ECO:0000259" key="13">
    <source>
        <dbReference type="Pfam" id="PF00593"/>
    </source>
</evidence>
<dbReference type="Pfam" id="PF00593">
    <property type="entry name" value="TonB_dep_Rec_b-barrel"/>
    <property type="match status" value="1"/>
</dbReference>
<comment type="subcellular location">
    <subcellularLocation>
        <location evidence="1 11">Cell outer membrane</location>
        <topology evidence="1 11">Multi-pass membrane protein</topology>
    </subcellularLocation>
</comment>
<evidence type="ECO:0000256" key="5">
    <source>
        <dbReference type="ARBA" id="ARBA00022692"/>
    </source>
</evidence>
<dbReference type="Pfam" id="PF07715">
    <property type="entry name" value="Plug"/>
    <property type="match status" value="1"/>
</dbReference>
<protein>
    <recommendedName>
        <fullName evidence="17">TonB-dependent receptor</fullName>
    </recommendedName>
</protein>
<reference evidence="15 16" key="1">
    <citation type="submission" date="2018-01" db="EMBL/GenBank/DDBJ databases">
        <title>Genome sequence of a Cantenovulum-like bacteria.</title>
        <authorList>
            <person name="Tan W.R."/>
            <person name="Lau N.-S."/>
            <person name="Go F."/>
            <person name="Amirul A.-A.A."/>
        </authorList>
    </citation>
    <scope>NUCLEOTIDE SEQUENCE [LARGE SCALE GENOMIC DNA]</scope>
    <source>
        <strain evidence="15 16">CCB-QB4</strain>
    </source>
</reference>
<comment type="similarity">
    <text evidence="2">Belongs to the TonB-dependent receptor family. Hemoglobin/haptoglobin binding protein subfamily.</text>
</comment>
<dbReference type="GO" id="GO:0015344">
    <property type="term" value="F:siderophore uptake transmembrane transporter activity"/>
    <property type="evidence" value="ECO:0007669"/>
    <property type="project" value="TreeGrafter"/>
</dbReference>
<keyword evidence="16" id="KW-1185">Reference proteome</keyword>
<keyword evidence="3 11" id="KW-0813">Transport</keyword>
<dbReference type="Proteomes" id="UP000244441">
    <property type="component" value="Chromosome"/>
</dbReference>
<accession>A0A2S0VRP7</accession>
<evidence type="ECO:0000313" key="15">
    <source>
        <dbReference type="EMBL" id="AWB66770.1"/>
    </source>
</evidence>
<feature type="domain" description="TonB-dependent receptor plug" evidence="14">
    <location>
        <begin position="60"/>
        <end position="174"/>
    </location>
</feature>
<proteinExistence type="inferred from homology"/>
<dbReference type="Gene3D" id="2.40.170.20">
    <property type="entry name" value="TonB-dependent receptor, beta-barrel domain"/>
    <property type="match status" value="1"/>
</dbReference>
<dbReference type="GO" id="GO:0009279">
    <property type="term" value="C:cell outer membrane"/>
    <property type="evidence" value="ECO:0007669"/>
    <property type="project" value="UniProtKB-SubCell"/>
</dbReference>
<evidence type="ECO:0000256" key="7">
    <source>
        <dbReference type="ARBA" id="ARBA00023077"/>
    </source>
</evidence>
<organism evidence="15 16">
    <name type="scientific">Saccharobesus litoralis</name>
    <dbReference type="NCBI Taxonomy" id="2172099"/>
    <lineage>
        <taxon>Bacteria</taxon>
        <taxon>Pseudomonadati</taxon>
        <taxon>Pseudomonadota</taxon>
        <taxon>Gammaproteobacteria</taxon>
        <taxon>Alteromonadales</taxon>
        <taxon>Alteromonadaceae</taxon>
        <taxon>Saccharobesus</taxon>
    </lineage>
</organism>
<keyword evidence="6" id="KW-0732">Signal</keyword>
<dbReference type="RefSeq" id="WP_108602826.1">
    <property type="nucleotide sequence ID" value="NZ_CP026604.1"/>
</dbReference>
<keyword evidence="5 11" id="KW-0812">Transmembrane</keyword>
<dbReference type="AlphaFoldDB" id="A0A2S0VRP7"/>
<dbReference type="GO" id="GO:0044718">
    <property type="term" value="P:siderophore transmembrane transport"/>
    <property type="evidence" value="ECO:0007669"/>
    <property type="project" value="TreeGrafter"/>
</dbReference>
<name>A0A2S0VRP7_9ALTE</name>
<evidence type="ECO:0000259" key="14">
    <source>
        <dbReference type="Pfam" id="PF07715"/>
    </source>
</evidence>
<dbReference type="Gene3D" id="2.170.130.10">
    <property type="entry name" value="TonB-dependent receptor, plug domain"/>
    <property type="match status" value="1"/>
</dbReference>
<dbReference type="InterPro" id="IPR012910">
    <property type="entry name" value="Plug_dom"/>
</dbReference>
<keyword evidence="7 12" id="KW-0798">TonB box</keyword>
<dbReference type="OrthoDB" id="9764669at2"/>
<dbReference type="PANTHER" id="PTHR30069">
    <property type="entry name" value="TONB-DEPENDENT OUTER MEMBRANE RECEPTOR"/>
    <property type="match status" value="1"/>
</dbReference>
<dbReference type="PROSITE" id="PS52016">
    <property type="entry name" value="TONB_DEPENDENT_REC_3"/>
    <property type="match status" value="1"/>
</dbReference>
<keyword evidence="4 11" id="KW-1134">Transmembrane beta strand</keyword>
<keyword evidence="8 11" id="KW-0472">Membrane</keyword>
<evidence type="ECO:0000256" key="4">
    <source>
        <dbReference type="ARBA" id="ARBA00022452"/>
    </source>
</evidence>
<evidence type="ECO:0000256" key="8">
    <source>
        <dbReference type="ARBA" id="ARBA00023136"/>
    </source>
</evidence>
<sequence length="776" mass="87244">MDADKKTLFVTGLFFSSISFASSHSHNDLASLSMEHLESMSLSELLELNVITPSRTKQKLIDAPANIQVITQLQIAQRGYANLVEVLQDLPGFDFSTYEDGGGEYPTHSSNRGLGGGPGNPKLLILLDGVVQNHVAFNWSQLWGEENIIEDLDRIEIIQGPGSAAYGANAFSGVVHLITKKQVAEENTNLHVSLGEGKQRGFTLTHQSMYKDLHMNAAIKSYQYDGDSGLGRYDPAGYFSGQPWPNTQVESYDNQGQYQTNSVNPFAGQQMPAGFNTSKDIWAMRANVSYFSPEEENLLKGVSKISLGFYLWDKTEGLASYVPNYEYQSWRSDFVSHHTGKHIYLDVDYRFNDKWLSRTRAWYRENRQKPDTGFRYTYRFAELAKTYHSFNHQVGIEEQLEWQQSDDSSLVLGARLMESDKMNQIASLGRNQAGHDPMTSSSWRRATQDDFQLGLAESQDIDVVAESAVYAIYDSALSSRWNYSLGLRYDYSEDFGNTFNPRLGFIYKMPSDFFEKLNVKFLYGQAFREPSIFELTDEHRGNSQLKPEEVATYEVIAQGNWQNSDQQGVVEAFNFTSSVFLSDMTDVISLNTAAARDILGDSGSHYFNAERQKVIGFSLSSDVQFSKGVKSYINYHFNKGDGSLGDKGLSNVADHKVNMGLNYDANAFNLDLRLNYVGKRNVPSTNTYFTDCHAPGYTKLNLHLRGKKLNLAGFNIKPSLKIENLLDEDYFGVGRQDGSSDVNAYDAQTNINPSGFIPAYHPQPGRQIFIKLEADL</sequence>
<dbReference type="InterPro" id="IPR037066">
    <property type="entry name" value="Plug_dom_sf"/>
</dbReference>
<dbReference type="InterPro" id="IPR000531">
    <property type="entry name" value="Beta-barrel_TonB"/>
</dbReference>
<dbReference type="KEGG" id="cate:C2869_10180"/>
<evidence type="ECO:0000256" key="11">
    <source>
        <dbReference type="PROSITE-ProRule" id="PRU01360"/>
    </source>
</evidence>
<evidence type="ECO:0000256" key="2">
    <source>
        <dbReference type="ARBA" id="ARBA00008143"/>
    </source>
</evidence>
<evidence type="ECO:0000256" key="9">
    <source>
        <dbReference type="ARBA" id="ARBA00023170"/>
    </source>
</evidence>
<dbReference type="PANTHER" id="PTHR30069:SF29">
    <property type="entry name" value="HEMOGLOBIN AND HEMOGLOBIN-HAPTOGLOBIN-BINDING PROTEIN 1-RELATED"/>
    <property type="match status" value="1"/>
</dbReference>